<reference evidence="1 2" key="1">
    <citation type="submission" date="2021-01" db="EMBL/GenBank/DDBJ databases">
        <title>Genomic Encyclopedia of Type Strains, Phase IV (KMG-IV): sequencing the most valuable type-strain genomes for metagenomic binning, comparative biology and taxonomic classification.</title>
        <authorList>
            <person name="Goeker M."/>
        </authorList>
    </citation>
    <scope>NUCLEOTIDE SEQUENCE [LARGE SCALE GENOMIC DNA]</scope>
    <source>
        <strain evidence="1 2">DSM 100968</strain>
    </source>
</reference>
<proteinExistence type="predicted"/>
<comment type="caution">
    <text evidence="1">The sequence shown here is derived from an EMBL/GenBank/DDBJ whole genome shotgun (WGS) entry which is preliminary data.</text>
</comment>
<keyword evidence="1" id="KW-0238">DNA-binding</keyword>
<keyword evidence="2" id="KW-1185">Reference proteome</keyword>
<organism evidence="1 2">
    <name type="scientific">Sporolactobacillus spathodeae</name>
    <dbReference type="NCBI Taxonomy" id="1465502"/>
    <lineage>
        <taxon>Bacteria</taxon>
        <taxon>Bacillati</taxon>
        <taxon>Bacillota</taxon>
        <taxon>Bacilli</taxon>
        <taxon>Bacillales</taxon>
        <taxon>Sporolactobacillaceae</taxon>
        <taxon>Sporolactobacillus</taxon>
    </lineage>
</organism>
<dbReference type="EMBL" id="JAFBEV010000012">
    <property type="protein sequence ID" value="MBM7658104.1"/>
    <property type="molecule type" value="Genomic_DNA"/>
</dbReference>
<dbReference type="RefSeq" id="WP_205006635.1">
    <property type="nucleotide sequence ID" value="NZ_CBCRXA010000018.1"/>
</dbReference>
<evidence type="ECO:0000313" key="1">
    <source>
        <dbReference type="EMBL" id="MBM7658104.1"/>
    </source>
</evidence>
<protein>
    <submittedName>
        <fullName evidence="1">DNA-binding CsgD family transcriptional regulator</fullName>
    </submittedName>
</protein>
<gene>
    <name evidence="1" type="ORF">JOC27_001557</name>
</gene>
<sequence length="192" mass="23023">MKYSEIAFPEICQNGAVYDFLYKRYQKLFYGLIVKRFQNYDFLFEFDIHCMYQQARETLHIVDDIFQVDMQSDPKKAESAFRKYLRKLAGIAMDIYIEKRSETRGQIIHERRVSPTCLPVRLINHKRDGVAMKSMLSPVEYECYHLTRTFKMSEQEAAVFLGITLEKVQARKERISKKIAWEWMQLYLDEDE</sequence>
<dbReference type="GO" id="GO:0003677">
    <property type="term" value="F:DNA binding"/>
    <property type="evidence" value="ECO:0007669"/>
    <property type="project" value="UniProtKB-KW"/>
</dbReference>
<dbReference type="Proteomes" id="UP000823201">
    <property type="component" value="Unassembled WGS sequence"/>
</dbReference>
<name>A0ABS2QAA5_9BACL</name>
<evidence type="ECO:0000313" key="2">
    <source>
        <dbReference type="Proteomes" id="UP000823201"/>
    </source>
</evidence>
<accession>A0ABS2QAA5</accession>